<evidence type="ECO:0000313" key="3">
    <source>
        <dbReference type="WBParaSite" id="Minc3s00848g18056"/>
    </source>
</evidence>
<feature type="region of interest" description="Disordered" evidence="1">
    <location>
        <begin position="248"/>
        <end position="313"/>
    </location>
</feature>
<proteinExistence type="predicted"/>
<feature type="compositionally biased region" description="Low complexity" evidence="1">
    <location>
        <begin position="73"/>
        <end position="87"/>
    </location>
</feature>
<keyword evidence="2" id="KW-1185">Reference proteome</keyword>
<dbReference type="AlphaFoldDB" id="A0A914LSR2"/>
<reference evidence="3" key="1">
    <citation type="submission" date="2022-11" db="UniProtKB">
        <authorList>
            <consortium name="WormBaseParasite"/>
        </authorList>
    </citation>
    <scope>IDENTIFICATION</scope>
</reference>
<feature type="compositionally biased region" description="Low complexity" evidence="1">
    <location>
        <begin position="118"/>
        <end position="127"/>
    </location>
</feature>
<name>A0A914LSR2_MELIC</name>
<evidence type="ECO:0000313" key="2">
    <source>
        <dbReference type="Proteomes" id="UP000887563"/>
    </source>
</evidence>
<evidence type="ECO:0000256" key="1">
    <source>
        <dbReference type="SAM" id="MobiDB-lite"/>
    </source>
</evidence>
<feature type="compositionally biased region" description="Low complexity" evidence="1">
    <location>
        <begin position="304"/>
        <end position="313"/>
    </location>
</feature>
<feature type="compositionally biased region" description="Low complexity" evidence="1">
    <location>
        <begin position="248"/>
        <end position="283"/>
    </location>
</feature>
<dbReference type="WBParaSite" id="Minc3s00848g18056">
    <property type="protein sequence ID" value="Minc3s00848g18056"/>
    <property type="gene ID" value="Minc3s00848g18056"/>
</dbReference>
<dbReference type="Proteomes" id="UP000887563">
    <property type="component" value="Unplaced"/>
</dbReference>
<feature type="compositionally biased region" description="Polar residues" evidence="1">
    <location>
        <begin position="101"/>
        <end position="117"/>
    </location>
</feature>
<accession>A0A914LSR2</accession>
<feature type="compositionally biased region" description="Polar residues" evidence="1">
    <location>
        <begin position="294"/>
        <end position="303"/>
    </location>
</feature>
<feature type="region of interest" description="Disordered" evidence="1">
    <location>
        <begin position="59"/>
        <end position="132"/>
    </location>
</feature>
<organism evidence="2 3">
    <name type="scientific">Meloidogyne incognita</name>
    <name type="common">Southern root-knot nematode worm</name>
    <name type="synonym">Oxyuris incognita</name>
    <dbReference type="NCBI Taxonomy" id="6306"/>
    <lineage>
        <taxon>Eukaryota</taxon>
        <taxon>Metazoa</taxon>
        <taxon>Ecdysozoa</taxon>
        <taxon>Nematoda</taxon>
        <taxon>Chromadorea</taxon>
        <taxon>Rhabditida</taxon>
        <taxon>Tylenchina</taxon>
        <taxon>Tylenchomorpha</taxon>
        <taxon>Tylenchoidea</taxon>
        <taxon>Meloidogynidae</taxon>
        <taxon>Meloidogyninae</taxon>
        <taxon>Meloidogyne</taxon>
        <taxon>Meloidogyne incognita group</taxon>
    </lineage>
</organism>
<feature type="compositionally biased region" description="Low complexity" evidence="1">
    <location>
        <begin position="7"/>
        <end position="25"/>
    </location>
</feature>
<feature type="region of interest" description="Disordered" evidence="1">
    <location>
        <begin position="1"/>
        <end position="25"/>
    </location>
</feature>
<protein>
    <submittedName>
        <fullName evidence="3">Uncharacterized protein</fullName>
    </submittedName>
</protein>
<sequence>MQQIEESTTSSSSSFSACSSPSAITSTNTATTAKAAQLVRLMTQNGSISSDNNNASIGGCGNEGDGNHKNIGKYNNLKSNKNNNSRMNNEKMVRTPPSLISGMSSTTDASIGTKTTNSSSEGSSSFSANERTAAFDPDLSTIRARTEGAELVNIGGCGGAFNNNNTNLTIIHPNTPTNNIGAITTNIAPNTGLPPLSPEQHQLLSTMFASPPASQAAILQLYMALRGNNNNGNEQNFQGICSSPLLTNSNNMSLNNSQPPSSHSSITPKQSQQQQRQSPSTTKFSPPSIPTIEGPSSFSRPVSQQHTPLQTQTTFQTTPGVLQQQQQHLFNWLSYATLFNQQQQRNFASLQQQRLPQTFQHQNNNHLNGLNLNLLLQQLAAQQQQQNTNGCCNNNTAFRPVACNSNPSTTQFPLHTAVPQSPVNFRFEQTGTGTAKRGVD</sequence>